<keyword evidence="4" id="KW-1185">Reference proteome</keyword>
<sequence>MDELVIHTAWTEQDIKKGAFYNIIVRRPVLQILCLLLFLGGLFCLIFSDIMRLHYIFAIIFMVYPFVLLFLQFRQIKRVVARRKDWLGQPQVITISDESITLRSDIENQDLDWGNIRAVRELSDQFLCYTTVNRLIYLPKRDFSAEQINAFRGMVINHLSYKNYTLK</sequence>
<dbReference type="AlphaFoldDB" id="A0A8J6TWN1"/>
<evidence type="ECO:0000313" key="4">
    <source>
        <dbReference type="Proteomes" id="UP000632659"/>
    </source>
</evidence>
<dbReference type="Proteomes" id="UP000632659">
    <property type="component" value="Unassembled WGS sequence"/>
</dbReference>
<dbReference type="InterPro" id="IPR025588">
    <property type="entry name" value="YcxB-like_C"/>
</dbReference>
<accession>A0A8J6TWN1</accession>
<organism evidence="3 4">
    <name type="scientific">Massiliimalia timonensis</name>
    <dbReference type="NCBI Taxonomy" id="1987501"/>
    <lineage>
        <taxon>Bacteria</taxon>
        <taxon>Bacillati</taxon>
        <taxon>Bacillota</taxon>
        <taxon>Clostridia</taxon>
        <taxon>Eubacteriales</taxon>
        <taxon>Oscillospiraceae</taxon>
        <taxon>Massiliimalia</taxon>
    </lineage>
</organism>
<feature type="domain" description="YcxB-like C-terminal" evidence="2">
    <location>
        <begin position="95"/>
        <end position="153"/>
    </location>
</feature>
<name>A0A8J6TWN1_9FIRM</name>
<feature type="transmembrane region" description="Helical" evidence="1">
    <location>
        <begin position="54"/>
        <end position="73"/>
    </location>
</feature>
<dbReference type="RefSeq" id="WP_154824592.1">
    <property type="nucleotide sequence ID" value="NZ_JACRTL010000001.1"/>
</dbReference>
<dbReference type="EMBL" id="JACRTL010000001">
    <property type="protein sequence ID" value="MBC8609985.1"/>
    <property type="molecule type" value="Genomic_DNA"/>
</dbReference>
<evidence type="ECO:0000313" key="3">
    <source>
        <dbReference type="EMBL" id="MBC8609985.1"/>
    </source>
</evidence>
<dbReference type="Pfam" id="PF14317">
    <property type="entry name" value="YcxB"/>
    <property type="match status" value="1"/>
</dbReference>
<reference evidence="3" key="1">
    <citation type="submission" date="2020-08" db="EMBL/GenBank/DDBJ databases">
        <title>Genome public.</title>
        <authorList>
            <person name="Liu C."/>
            <person name="Sun Q."/>
        </authorList>
    </citation>
    <scope>NUCLEOTIDE SEQUENCE</scope>
    <source>
        <strain evidence="3">NSJ-15</strain>
    </source>
</reference>
<protein>
    <submittedName>
        <fullName evidence="3">YcxB family protein</fullName>
    </submittedName>
</protein>
<gene>
    <name evidence="3" type="ORF">H8702_02470</name>
</gene>
<evidence type="ECO:0000256" key="1">
    <source>
        <dbReference type="SAM" id="Phobius"/>
    </source>
</evidence>
<keyword evidence="1" id="KW-1133">Transmembrane helix</keyword>
<proteinExistence type="predicted"/>
<keyword evidence="1" id="KW-0812">Transmembrane</keyword>
<feature type="transmembrane region" description="Helical" evidence="1">
    <location>
        <begin position="29"/>
        <end position="48"/>
    </location>
</feature>
<comment type="caution">
    <text evidence="3">The sequence shown here is derived from an EMBL/GenBank/DDBJ whole genome shotgun (WGS) entry which is preliminary data.</text>
</comment>
<evidence type="ECO:0000259" key="2">
    <source>
        <dbReference type="Pfam" id="PF14317"/>
    </source>
</evidence>
<keyword evidence="1" id="KW-0472">Membrane</keyword>